<reference evidence="2 3" key="1">
    <citation type="submission" date="2011-02" db="EMBL/GenBank/DDBJ databases">
        <title>The Genome Sequence of Sphaeroforma arctica JP610.</title>
        <authorList>
            <consortium name="The Broad Institute Genome Sequencing Platform"/>
            <person name="Russ C."/>
            <person name="Cuomo C."/>
            <person name="Young S.K."/>
            <person name="Zeng Q."/>
            <person name="Gargeya S."/>
            <person name="Alvarado L."/>
            <person name="Berlin A."/>
            <person name="Chapman S.B."/>
            <person name="Chen Z."/>
            <person name="Freedman E."/>
            <person name="Gellesch M."/>
            <person name="Goldberg J."/>
            <person name="Griggs A."/>
            <person name="Gujja S."/>
            <person name="Heilman E."/>
            <person name="Heiman D."/>
            <person name="Howarth C."/>
            <person name="Mehta T."/>
            <person name="Neiman D."/>
            <person name="Pearson M."/>
            <person name="Roberts A."/>
            <person name="Saif S."/>
            <person name="Shea T."/>
            <person name="Shenoy N."/>
            <person name="Sisk P."/>
            <person name="Stolte C."/>
            <person name="Sykes S."/>
            <person name="White J."/>
            <person name="Yandava C."/>
            <person name="Burger G."/>
            <person name="Gray M.W."/>
            <person name="Holland P.W.H."/>
            <person name="King N."/>
            <person name="Lang F.B.F."/>
            <person name="Roger A.J."/>
            <person name="Ruiz-Trillo I."/>
            <person name="Haas B."/>
            <person name="Nusbaum C."/>
            <person name="Birren B."/>
        </authorList>
    </citation>
    <scope>NUCLEOTIDE SEQUENCE [LARGE SCALE GENOMIC DNA]</scope>
    <source>
        <strain evidence="2 3">JP610</strain>
    </source>
</reference>
<dbReference type="Proteomes" id="UP000054560">
    <property type="component" value="Unassembled WGS sequence"/>
</dbReference>
<feature type="non-terminal residue" evidence="2">
    <location>
        <position position="1"/>
    </location>
</feature>
<feature type="compositionally biased region" description="Polar residues" evidence="1">
    <location>
        <begin position="19"/>
        <end position="32"/>
    </location>
</feature>
<dbReference type="AlphaFoldDB" id="A0A0L0GFM9"/>
<feature type="region of interest" description="Disordered" evidence="1">
    <location>
        <begin position="1"/>
        <end position="84"/>
    </location>
</feature>
<organism evidence="2 3">
    <name type="scientific">Sphaeroforma arctica JP610</name>
    <dbReference type="NCBI Taxonomy" id="667725"/>
    <lineage>
        <taxon>Eukaryota</taxon>
        <taxon>Ichthyosporea</taxon>
        <taxon>Ichthyophonida</taxon>
        <taxon>Sphaeroforma</taxon>
    </lineage>
</organism>
<name>A0A0L0GFM9_9EUKA</name>
<evidence type="ECO:0000313" key="3">
    <source>
        <dbReference type="Proteomes" id="UP000054560"/>
    </source>
</evidence>
<keyword evidence="3" id="KW-1185">Reference proteome</keyword>
<sequence length="84" mass="8980">ASSNEAPPATNEAYASGVHNCTSQGYSPSHTMRINHAPSGHEAHSDATGINTRGSKKKEEARPLGLEGMFSQPTRVKTHSLTHR</sequence>
<dbReference type="EMBL" id="KQ241603">
    <property type="protein sequence ID" value="KNC87649.1"/>
    <property type="molecule type" value="Genomic_DNA"/>
</dbReference>
<accession>A0A0L0GFM9</accession>
<protein>
    <submittedName>
        <fullName evidence="2">Uncharacterized protein</fullName>
    </submittedName>
</protein>
<gene>
    <name evidence="2" type="ORF">SARC_00278</name>
</gene>
<evidence type="ECO:0000256" key="1">
    <source>
        <dbReference type="SAM" id="MobiDB-lite"/>
    </source>
</evidence>
<dbReference type="GeneID" id="25900782"/>
<evidence type="ECO:0000313" key="2">
    <source>
        <dbReference type="EMBL" id="KNC87649.1"/>
    </source>
</evidence>
<dbReference type="RefSeq" id="XP_014161551.1">
    <property type="nucleotide sequence ID" value="XM_014306076.1"/>
</dbReference>
<proteinExistence type="predicted"/>